<organism evidence="1 2">
    <name type="scientific">Pluteus cervinus</name>
    <dbReference type="NCBI Taxonomy" id="181527"/>
    <lineage>
        <taxon>Eukaryota</taxon>
        <taxon>Fungi</taxon>
        <taxon>Dikarya</taxon>
        <taxon>Basidiomycota</taxon>
        <taxon>Agaricomycotina</taxon>
        <taxon>Agaricomycetes</taxon>
        <taxon>Agaricomycetidae</taxon>
        <taxon>Agaricales</taxon>
        <taxon>Pluteineae</taxon>
        <taxon>Pluteaceae</taxon>
        <taxon>Pluteus</taxon>
    </lineage>
</organism>
<evidence type="ECO:0000313" key="2">
    <source>
        <dbReference type="Proteomes" id="UP000308600"/>
    </source>
</evidence>
<protein>
    <submittedName>
        <fullName evidence="1">EXS-domain-containing protein</fullName>
    </submittedName>
</protein>
<evidence type="ECO:0000313" key="1">
    <source>
        <dbReference type="EMBL" id="TFK72108.1"/>
    </source>
</evidence>
<sequence>KTSRYWLIKKTSKLFASGTRRVEFADFWLGDQFCSLIFPLSNSYLLICAYTNGFDENWHKCGSSTRYWPLAFVLAALPLFIRLVQSIKRYYDSKLVTHLINGGKYASGMLSYFFYYWWRSQGRGRGASFALWCICNTSYAVYASSWDLLMDWSLLRRHARYPLLRQELVYSNQVLYYYFAILSNVLIRFIWVLYIPTQGPSSLLRSFIAAMLEILRRWQWNFYRLENEHLGNVDQYRITREVPLPYSFDVSHDDDIDEDSDDRRVKSLRREKR</sequence>
<proteinExistence type="predicted"/>
<keyword evidence="2" id="KW-1185">Reference proteome</keyword>
<name>A0ACD3B297_9AGAR</name>
<gene>
    <name evidence="1" type="ORF">BDN72DRAFT_763949</name>
</gene>
<dbReference type="EMBL" id="ML208289">
    <property type="protein sequence ID" value="TFK72108.1"/>
    <property type="molecule type" value="Genomic_DNA"/>
</dbReference>
<dbReference type="Proteomes" id="UP000308600">
    <property type="component" value="Unassembled WGS sequence"/>
</dbReference>
<reference evidence="1 2" key="1">
    <citation type="journal article" date="2019" name="Nat. Ecol. Evol.">
        <title>Megaphylogeny resolves global patterns of mushroom evolution.</title>
        <authorList>
            <person name="Varga T."/>
            <person name="Krizsan K."/>
            <person name="Foldi C."/>
            <person name="Dima B."/>
            <person name="Sanchez-Garcia M."/>
            <person name="Sanchez-Ramirez S."/>
            <person name="Szollosi G.J."/>
            <person name="Szarkandi J.G."/>
            <person name="Papp V."/>
            <person name="Albert L."/>
            <person name="Andreopoulos W."/>
            <person name="Angelini C."/>
            <person name="Antonin V."/>
            <person name="Barry K.W."/>
            <person name="Bougher N.L."/>
            <person name="Buchanan P."/>
            <person name="Buyck B."/>
            <person name="Bense V."/>
            <person name="Catcheside P."/>
            <person name="Chovatia M."/>
            <person name="Cooper J."/>
            <person name="Damon W."/>
            <person name="Desjardin D."/>
            <person name="Finy P."/>
            <person name="Geml J."/>
            <person name="Haridas S."/>
            <person name="Hughes K."/>
            <person name="Justo A."/>
            <person name="Karasinski D."/>
            <person name="Kautmanova I."/>
            <person name="Kiss B."/>
            <person name="Kocsube S."/>
            <person name="Kotiranta H."/>
            <person name="LaButti K.M."/>
            <person name="Lechner B.E."/>
            <person name="Liimatainen K."/>
            <person name="Lipzen A."/>
            <person name="Lukacs Z."/>
            <person name="Mihaltcheva S."/>
            <person name="Morgado L.N."/>
            <person name="Niskanen T."/>
            <person name="Noordeloos M.E."/>
            <person name="Ohm R.A."/>
            <person name="Ortiz-Santana B."/>
            <person name="Ovrebo C."/>
            <person name="Racz N."/>
            <person name="Riley R."/>
            <person name="Savchenko A."/>
            <person name="Shiryaev A."/>
            <person name="Soop K."/>
            <person name="Spirin V."/>
            <person name="Szebenyi C."/>
            <person name="Tomsovsky M."/>
            <person name="Tulloss R.E."/>
            <person name="Uehling J."/>
            <person name="Grigoriev I.V."/>
            <person name="Vagvolgyi C."/>
            <person name="Papp T."/>
            <person name="Martin F.M."/>
            <person name="Miettinen O."/>
            <person name="Hibbett D.S."/>
            <person name="Nagy L.G."/>
        </authorList>
    </citation>
    <scope>NUCLEOTIDE SEQUENCE [LARGE SCALE GENOMIC DNA]</scope>
    <source>
        <strain evidence="1 2">NL-1719</strain>
    </source>
</reference>
<accession>A0ACD3B297</accession>
<feature type="non-terminal residue" evidence="1">
    <location>
        <position position="1"/>
    </location>
</feature>